<dbReference type="PANTHER" id="PTHR21310:SF37">
    <property type="entry name" value="AMINOGLYCOSIDE PHOSPHOTRANSFERASE DOMAIN-CONTAINING PROTEIN"/>
    <property type="match status" value="1"/>
</dbReference>
<organism evidence="2 3">
    <name type="scientific">Ophiocordyceps sinensis (strain Co18 / CGMCC 3.14243)</name>
    <name type="common">Yarsagumba caterpillar fungus</name>
    <name type="synonym">Hirsutella sinensis</name>
    <dbReference type="NCBI Taxonomy" id="911162"/>
    <lineage>
        <taxon>Eukaryota</taxon>
        <taxon>Fungi</taxon>
        <taxon>Dikarya</taxon>
        <taxon>Ascomycota</taxon>
        <taxon>Pezizomycotina</taxon>
        <taxon>Sordariomycetes</taxon>
        <taxon>Hypocreomycetidae</taxon>
        <taxon>Hypocreales</taxon>
        <taxon>Ophiocordycipitaceae</taxon>
        <taxon>Ophiocordyceps</taxon>
    </lineage>
</organism>
<protein>
    <submittedName>
        <fullName evidence="2">Phosphotransferase enzyme family protein</fullName>
    </submittedName>
</protein>
<evidence type="ECO:0000313" key="2">
    <source>
        <dbReference type="EMBL" id="EQK98890.1"/>
    </source>
</evidence>
<proteinExistence type="predicted"/>
<accession>T5A900</accession>
<evidence type="ECO:0000313" key="3">
    <source>
        <dbReference type="Proteomes" id="UP000019374"/>
    </source>
</evidence>
<dbReference type="InterPro" id="IPR002575">
    <property type="entry name" value="Aminoglycoside_PTrfase"/>
</dbReference>
<dbReference type="eggNOG" id="ENOG502SK7H">
    <property type="taxonomic scope" value="Eukaryota"/>
</dbReference>
<dbReference type="InterPro" id="IPR051678">
    <property type="entry name" value="AGP_Transferase"/>
</dbReference>
<evidence type="ECO:0000259" key="1">
    <source>
        <dbReference type="Pfam" id="PF01636"/>
    </source>
</evidence>
<dbReference type="Proteomes" id="UP000019374">
    <property type="component" value="Unassembled WGS sequence"/>
</dbReference>
<dbReference type="PANTHER" id="PTHR21310">
    <property type="entry name" value="AMINOGLYCOSIDE PHOSPHOTRANSFERASE-RELATED-RELATED"/>
    <property type="match status" value="1"/>
</dbReference>
<keyword evidence="2" id="KW-0808">Transferase</keyword>
<dbReference type="InterPro" id="IPR011009">
    <property type="entry name" value="Kinase-like_dom_sf"/>
</dbReference>
<name>T5A900_OPHSC</name>
<feature type="domain" description="Aminoglycoside phosphotransferase" evidence="1">
    <location>
        <begin position="59"/>
        <end position="309"/>
    </location>
</feature>
<dbReference type="EMBL" id="KE653897">
    <property type="protein sequence ID" value="EQK98890.1"/>
    <property type="molecule type" value="Genomic_DNA"/>
</dbReference>
<dbReference type="AlphaFoldDB" id="T5A900"/>
<dbReference type="GO" id="GO:0016740">
    <property type="term" value="F:transferase activity"/>
    <property type="evidence" value="ECO:0007669"/>
    <property type="project" value="UniProtKB-KW"/>
</dbReference>
<dbReference type="SUPFAM" id="SSF56112">
    <property type="entry name" value="Protein kinase-like (PK-like)"/>
    <property type="match status" value="1"/>
</dbReference>
<gene>
    <name evidence="2" type="ORF">OCS_05398</name>
</gene>
<dbReference type="OrthoDB" id="5412996at2759"/>
<sequence>MAMFDELADKQRQDISKQWIHRAFAAQKEILELVAQRRRGGKAQGIVGWFAGSYNFCFRVSFTEGPDAIIRFPKPGCTVFPDEKVTNEARVIEFIRENTTIPVPRLISWGVTEDSPQQLGPFLISDYVHGVSLSSILRDPADNDWQFLNPTLDDKTLNSVYEQIADMMLQLFQFNFSKIGAISKDPGSNKWSVAARPLTYTMNELATAALFPLSKFPTTCFNSTKDYFRSLANANMTHLETQRNIATDQTMAEELYIARHGLLQLVDKYCTADNDRGPFKLFCDDLRPHNILVDPETLRITAFIDLEFTNAMPSQSSSDPPWWLLLAEPESYLSLGRKPEEFVTAYEAYLDRFLQVLQRVEKGRGLQLSSLMRDAWETKRFWFNYAIRNPFEVETLCVNYLGEASGAGKPSLDDKARAEMEQFVQMKMEQLEAYDADCKMLL</sequence>
<dbReference type="HOGENOM" id="CLU_028906_4_1_1"/>
<dbReference type="Pfam" id="PF01636">
    <property type="entry name" value="APH"/>
    <property type="match status" value="1"/>
</dbReference>
<reference evidence="2 3" key="1">
    <citation type="journal article" date="2013" name="Chin. Sci. Bull.">
        <title>Genome survey uncovers the secrets of sex and lifestyle in caterpillar fungus.</title>
        <authorList>
            <person name="Hu X."/>
            <person name="Zhang Y."/>
            <person name="Xiao G."/>
            <person name="Zheng P."/>
            <person name="Xia Y."/>
            <person name="Zhang X."/>
            <person name="St Leger R.J."/>
            <person name="Liu X."/>
            <person name="Wang C."/>
        </authorList>
    </citation>
    <scope>NUCLEOTIDE SEQUENCE [LARGE SCALE GENOMIC DNA]</scope>
    <source>
        <strain evidence="3">Co18 / CGMCC 3.14243</strain>
        <tissue evidence="2">Fruit-body</tissue>
    </source>
</reference>